<organism evidence="6 7">
    <name type="scientific">Pseudohongiella nitratireducens</name>
    <dbReference type="NCBI Taxonomy" id="1768907"/>
    <lineage>
        <taxon>Bacteria</taxon>
        <taxon>Pseudomonadati</taxon>
        <taxon>Pseudomonadota</taxon>
        <taxon>Gammaproteobacteria</taxon>
        <taxon>Pseudomonadales</taxon>
        <taxon>Pseudohongiellaceae</taxon>
        <taxon>Pseudohongiella</taxon>
    </lineage>
</organism>
<dbReference type="RefSeq" id="WP_068893801.1">
    <property type="nucleotide sequence ID" value="NZ_BMIY01000006.1"/>
</dbReference>
<dbReference type="PROSITE" id="PS50977">
    <property type="entry name" value="HTH_TETR_2"/>
    <property type="match status" value="1"/>
</dbReference>
<dbReference type="PANTHER" id="PTHR47506:SF1">
    <property type="entry name" value="HTH-TYPE TRANSCRIPTIONAL REGULATOR YJDC"/>
    <property type="match status" value="1"/>
</dbReference>
<dbReference type="Pfam" id="PF00440">
    <property type="entry name" value="TetR_N"/>
    <property type="match status" value="1"/>
</dbReference>
<evidence type="ECO:0000256" key="4">
    <source>
        <dbReference type="PROSITE-ProRule" id="PRU00335"/>
    </source>
</evidence>
<sequence length="186" mass="20657">MSTRDVQIISAALKLFFRYGMARTTMNDIAREAGLSRQSVYAAFANKEELLRAATRHLADQTVADLINGFATADSAEQKLDVIFESIAGKHFALLCSSPDADDVISGFNTACRHELADAAERYQHLIAEALQEYEPAITRAGIDMTALAENIQRTTKALKYEAKDEAHLRELWKTQRTVLLQLLAP</sequence>
<evidence type="ECO:0000259" key="5">
    <source>
        <dbReference type="PROSITE" id="PS50977"/>
    </source>
</evidence>
<name>A0A917GY45_9GAMM</name>
<evidence type="ECO:0000256" key="3">
    <source>
        <dbReference type="ARBA" id="ARBA00023163"/>
    </source>
</evidence>
<dbReference type="InterPro" id="IPR009057">
    <property type="entry name" value="Homeodomain-like_sf"/>
</dbReference>
<reference evidence="6" key="1">
    <citation type="journal article" date="2014" name="Int. J. Syst. Evol. Microbiol.">
        <title>Complete genome sequence of Corynebacterium casei LMG S-19264T (=DSM 44701T), isolated from a smear-ripened cheese.</title>
        <authorList>
            <consortium name="US DOE Joint Genome Institute (JGI-PGF)"/>
            <person name="Walter F."/>
            <person name="Albersmeier A."/>
            <person name="Kalinowski J."/>
            <person name="Ruckert C."/>
        </authorList>
    </citation>
    <scope>NUCLEOTIDE SEQUENCE</scope>
    <source>
        <strain evidence="6">CGMCC 1.15425</strain>
    </source>
</reference>
<evidence type="ECO:0000313" key="6">
    <source>
        <dbReference type="EMBL" id="GGG60088.1"/>
    </source>
</evidence>
<keyword evidence="2 4" id="KW-0238">DNA-binding</keyword>
<evidence type="ECO:0000256" key="1">
    <source>
        <dbReference type="ARBA" id="ARBA00023015"/>
    </source>
</evidence>
<reference evidence="6" key="2">
    <citation type="submission" date="2020-09" db="EMBL/GenBank/DDBJ databases">
        <authorList>
            <person name="Sun Q."/>
            <person name="Zhou Y."/>
        </authorList>
    </citation>
    <scope>NUCLEOTIDE SEQUENCE</scope>
    <source>
        <strain evidence="6">CGMCC 1.15425</strain>
    </source>
</reference>
<keyword evidence="7" id="KW-1185">Reference proteome</keyword>
<evidence type="ECO:0000313" key="7">
    <source>
        <dbReference type="Proteomes" id="UP000627715"/>
    </source>
</evidence>
<keyword evidence="1" id="KW-0805">Transcription regulation</keyword>
<dbReference type="EMBL" id="BMIY01000006">
    <property type="protein sequence ID" value="GGG60088.1"/>
    <property type="molecule type" value="Genomic_DNA"/>
</dbReference>
<keyword evidence="3" id="KW-0804">Transcription</keyword>
<dbReference type="GO" id="GO:0003677">
    <property type="term" value="F:DNA binding"/>
    <property type="evidence" value="ECO:0007669"/>
    <property type="project" value="UniProtKB-UniRule"/>
</dbReference>
<comment type="caution">
    <text evidence="6">The sequence shown here is derived from an EMBL/GenBank/DDBJ whole genome shotgun (WGS) entry which is preliminary data.</text>
</comment>
<dbReference type="AlphaFoldDB" id="A0A917GY45"/>
<dbReference type="Gene3D" id="1.10.357.10">
    <property type="entry name" value="Tetracycline Repressor, domain 2"/>
    <property type="match status" value="1"/>
</dbReference>
<dbReference type="PRINTS" id="PR00455">
    <property type="entry name" value="HTHTETR"/>
</dbReference>
<proteinExistence type="predicted"/>
<gene>
    <name evidence="6" type="ORF">GCM10011403_16710</name>
</gene>
<dbReference type="OrthoDB" id="116240at2"/>
<dbReference type="PANTHER" id="PTHR47506">
    <property type="entry name" value="TRANSCRIPTIONAL REGULATORY PROTEIN"/>
    <property type="match status" value="1"/>
</dbReference>
<accession>A0A917GY45</accession>
<evidence type="ECO:0000256" key="2">
    <source>
        <dbReference type="ARBA" id="ARBA00023125"/>
    </source>
</evidence>
<protein>
    <recommendedName>
        <fullName evidence="5">HTH tetR-type domain-containing protein</fullName>
    </recommendedName>
</protein>
<dbReference type="Proteomes" id="UP000627715">
    <property type="component" value="Unassembled WGS sequence"/>
</dbReference>
<dbReference type="InterPro" id="IPR001647">
    <property type="entry name" value="HTH_TetR"/>
</dbReference>
<dbReference type="SUPFAM" id="SSF46689">
    <property type="entry name" value="Homeodomain-like"/>
    <property type="match status" value="1"/>
</dbReference>
<feature type="DNA-binding region" description="H-T-H motif" evidence="4">
    <location>
        <begin position="25"/>
        <end position="44"/>
    </location>
</feature>
<feature type="domain" description="HTH tetR-type" evidence="5">
    <location>
        <begin position="2"/>
        <end position="62"/>
    </location>
</feature>